<gene>
    <name evidence="2" type="primary">hpnE</name>
    <name evidence="2" type="ORF">AACH00_06535</name>
</gene>
<dbReference type="InterPro" id="IPR002937">
    <property type="entry name" value="Amino_oxidase"/>
</dbReference>
<sequence length="435" mass="46066">MNQTRAGAAPRVAVVGAGWSGLAAAVEATQRGAQVTVFEMGQRAGGRATSSLHQKSLWLDNGQHILIGAYRDTLRLMAQVGVNERDGLVRLPLCLAYPSGDGLKLTRGPALPAFLWAVLNWQGMPWPARWSLLRMATGWQLRGFRCAPSLTVAQLCQSAHPRIWQDLIEPLCVAALNTPADQASAQVLLTVLKDALFGPAGSADLLLPKLPLAQLLPEPALRWLQDKGAVLHTGRRVQQLTANLGHNAGWLVDGEPFDRVVLACSAAEAARLTADIHPAWSGGAAAMRYQPIITVWLRGPTNGWPQAMMALRAGDDAPAQFGFDLAQLGGEAGLYALVVSGAASWVDQGAQAAAEAVQRQMAAAFVNDAAWSTERTEVLAVRTEKRATFACTPGLDRPDMLISAGLVAAGDYLAGPYPATLEGAVRSGMAAARSL</sequence>
<dbReference type="EC" id="1.17.8.1" evidence="2"/>
<keyword evidence="2" id="KW-0560">Oxidoreductase</keyword>
<reference evidence="2 3" key="1">
    <citation type="submission" date="2024-04" db="EMBL/GenBank/DDBJ databases">
        <title>Novel species of the genus Ideonella isolated from streams.</title>
        <authorList>
            <person name="Lu H."/>
        </authorList>
    </citation>
    <scope>NUCLEOTIDE SEQUENCE [LARGE SCALE GENOMIC DNA]</scope>
    <source>
        <strain evidence="2 3">LYT19W</strain>
    </source>
</reference>
<comment type="caution">
    <text evidence="2">The sequence shown here is derived from an EMBL/GenBank/DDBJ whole genome shotgun (WGS) entry which is preliminary data.</text>
</comment>
<dbReference type="Pfam" id="PF01593">
    <property type="entry name" value="Amino_oxidase"/>
    <property type="match status" value="1"/>
</dbReference>
<dbReference type="SUPFAM" id="SSF51905">
    <property type="entry name" value="FAD/NAD(P)-binding domain"/>
    <property type="match status" value="1"/>
</dbReference>
<name>A0ABU9C2B8_9BURK</name>
<dbReference type="Gene3D" id="3.50.50.60">
    <property type="entry name" value="FAD/NAD(P)-binding domain"/>
    <property type="match status" value="1"/>
</dbReference>
<proteinExistence type="predicted"/>
<dbReference type="EMBL" id="JBBUTI010000004">
    <property type="protein sequence ID" value="MEK8045999.1"/>
    <property type="molecule type" value="Genomic_DNA"/>
</dbReference>
<evidence type="ECO:0000259" key="1">
    <source>
        <dbReference type="Pfam" id="PF01593"/>
    </source>
</evidence>
<feature type="domain" description="Amine oxidase" evidence="1">
    <location>
        <begin position="20"/>
        <end position="433"/>
    </location>
</feature>
<evidence type="ECO:0000313" key="3">
    <source>
        <dbReference type="Proteomes" id="UP001379945"/>
    </source>
</evidence>
<accession>A0ABU9C2B8</accession>
<dbReference type="InterPro" id="IPR036188">
    <property type="entry name" value="FAD/NAD-bd_sf"/>
</dbReference>
<evidence type="ECO:0000313" key="2">
    <source>
        <dbReference type="EMBL" id="MEK8045999.1"/>
    </source>
</evidence>
<protein>
    <submittedName>
        <fullName evidence="2">Hydroxysqualene dehydroxylase HpnE</fullName>
        <ecNumber evidence="2">1.17.8.1</ecNumber>
    </submittedName>
</protein>
<dbReference type="PANTHER" id="PTHR42923">
    <property type="entry name" value="PROTOPORPHYRINOGEN OXIDASE"/>
    <property type="match status" value="1"/>
</dbReference>
<dbReference type="InterPro" id="IPR050464">
    <property type="entry name" value="Zeta_carotene_desat/Oxidored"/>
</dbReference>
<dbReference type="PANTHER" id="PTHR42923:SF47">
    <property type="entry name" value="BLR3003 PROTEIN"/>
    <property type="match status" value="1"/>
</dbReference>
<dbReference type="Proteomes" id="UP001379945">
    <property type="component" value="Unassembled WGS sequence"/>
</dbReference>
<dbReference type="InterPro" id="IPR017830">
    <property type="entry name" value="SQase_HpnE"/>
</dbReference>
<organism evidence="2 3">
    <name type="scientific">Ideonella margarita</name>
    <dbReference type="NCBI Taxonomy" id="2984191"/>
    <lineage>
        <taxon>Bacteria</taxon>
        <taxon>Pseudomonadati</taxon>
        <taxon>Pseudomonadota</taxon>
        <taxon>Betaproteobacteria</taxon>
        <taxon>Burkholderiales</taxon>
        <taxon>Sphaerotilaceae</taxon>
        <taxon>Ideonella</taxon>
    </lineage>
</organism>
<dbReference type="RefSeq" id="WP_341398280.1">
    <property type="nucleotide sequence ID" value="NZ_JBBUTI010000004.1"/>
</dbReference>
<dbReference type="PRINTS" id="PR00419">
    <property type="entry name" value="ADXRDTASE"/>
</dbReference>
<dbReference type="GO" id="GO:0016491">
    <property type="term" value="F:oxidoreductase activity"/>
    <property type="evidence" value="ECO:0007669"/>
    <property type="project" value="UniProtKB-KW"/>
</dbReference>
<keyword evidence="3" id="KW-1185">Reference proteome</keyword>
<dbReference type="NCBIfam" id="TIGR03467">
    <property type="entry name" value="HpnE"/>
    <property type="match status" value="1"/>
</dbReference>